<dbReference type="NCBIfam" id="TIGR01845">
    <property type="entry name" value="outer_NodT"/>
    <property type="match status" value="1"/>
</dbReference>
<reference evidence="4 5" key="1">
    <citation type="submission" date="2020-01" db="EMBL/GenBank/DDBJ databases">
        <title>Genome sequencing of strain KACC 21265.</title>
        <authorList>
            <person name="Heo J."/>
            <person name="Kim S.-J."/>
            <person name="Kim J.-S."/>
            <person name="Hong S.-B."/>
            <person name="Kwon S.-W."/>
        </authorList>
    </citation>
    <scope>NUCLEOTIDE SEQUENCE [LARGE SCALE GENOMIC DNA]</scope>
    <source>
        <strain evidence="4 5">KACC 21265</strain>
    </source>
</reference>
<accession>A0A857J6X3</accession>
<dbReference type="KEGG" id="xyk:GT347_17370"/>
<dbReference type="InterPro" id="IPR003423">
    <property type="entry name" value="OMP_efflux"/>
</dbReference>
<dbReference type="EMBL" id="CP047650">
    <property type="protein sequence ID" value="QHI99586.1"/>
    <property type="molecule type" value="Genomic_DNA"/>
</dbReference>
<dbReference type="GO" id="GO:0005886">
    <property type="term" value="C:plasma membrane"/>
    <property type="evidence" value="ECO:0007669"/>
    <property type="project" value="UniProtKB-SubCell"/>
</dbReference>
<dbReference type="PANTHER" id="PTHR30203:SF25">
    <property type="entry name" value="OUTER MEMBRANE PROTEIN-RELATED"/>
    <property type="match status" value="1"/>
</dbReference>
<keyword evidence="2" id="KW-0564">Palmitate</keyword>
<comment type="subcellular location">
    <subcellularLocation>
        <location evidence="2">Cell membrane</location>
        <topology evidence="2">Lipid-anchor</topology>
    </subcellularLocation>
</comment>
<keyword evidence="5" id="KW-1185">Reference proteome</keyword>
<dbReference type="RefSeq" id="WP_160553398.1">
    <property type="nucleotide sequence ID" value="NZ_CP047650.1"/>
</dbReference>
<dbReference type="PANTHER" id="PTHR30203">
    <property type="entry name" value="OUTER MEMBRANE CATION EFFLUX PROTEIN"/>
    <property type="match status" value="1"/>
</dbReference>
<dbReference type="InterPro" id="IPR010131">
    <property type="entry name" value="MdtP/NodT-like"/>
</dbReference>
<proteinExistence type="inferred from homology"/>
<gene>
    <name evidence="4" type="ORF">GT347_17370</name>
</gene>
<dbReference type="PROSITE" id="PS51257">
    <property type="entry name" value="PROKAR_LIPOPROTEIN"/>
    <property type="match status" value="1"/>
</dbReference>
<dbReference type="Pfam" id="PF02321">
    <property type="entry name" value="OEP"/>
    <property type="match status" value="2"/>
</dbReference>
<comment type="similarity">
    <text evidence="1 2">Belongs to the outer membrane factor (OMF) (TC 1.B.17) family.</text>
</comment>
<keyword evidence="2" id="KW-0472">Membrane</keyword>
<keyword evidence="2" id="KW-0812">Transmembrane</keyword>
<dbReference type="Proteomes" id="UP000464787">
    <property type="component" value="Chromosome"/>
</dbReference>
<keyword evidence="3" id="KW-0175">Coiled coil</keyword>
<organism evidence="4 5">
    <name type="scientific">Xylophilus rhododendri</name>
    <dbReference type="NCBI Taxonomy" id="2697032"/>
    <lineage>
        <taxon>Bacteria</taxon>
        <taxon>Pseudomonadati</taxon>
        <taxon>Pseudomonadota</taxon>
        <taxon>Betaproteobacteria</taxon>
        <taxon>Burkholderiales</taxon>
        <taxon>Xylophilus</taxon>
    </lineage>
</organism>
<evidence type="ECO:0000256" key="1">
    <source>
        <dbReference type="ARBA" id="ARBA00007613"/>
    </source>
</evidence>
<dbReference type="Gene3D" id="1.20.1600.10">
    <property type="entry name" value="Outer membrane efflux proteins (OEP)"/>
    <property type="match status" value="1"/>
</dbReference>
<dbReference type="Gene3D" id="2.20.200.10">
    <property type="entry name" value="Outer membrane efflux proteins (OEP)"/>
    <property type="match status" value="1"/>
</dbReference>
<protein>
    <submittedName>
        <fullName evidence="4">Efflux transporter outer membrane subunit</fullName>
    </submittedName>
</protein>
<evidence type="ECO:0000256" key="3">
    <source>
        <dbReference type="SAM" id="Coils"/>
    </source>
</evidence>
<evidence type="ECO:0000256" key="2">
    <source>
        <dbReference type="RuleBase" id="RU362097"/>
    </source>
</evidence>
<evidence type="ECO:0000313" key="4">
    <source>
        <dbReference type="EMBL" id="QHI99586.1"/>
    </source>
</evidence>
<dbReference type="GO" id="GO:0015562">
    <property type="term" value="F:efflux transmembrane transporter activity"/>
    <property type="evidence" value="ECO:0007669"/>
    <property type="project" value="InterPro"/>
</dbReference>
<feature type="coiled-coil region" evidence="3">
    <location>
        <begin position="381"/>
        <end position="411"/>
    </location>
</feature>
<evidence type="ECO:0000313" key="5">
    <source>
        <dbReference type="Proteomes" id="UP000464787"/>
    </source>
</evidence>
<sequence>MLPASRFCPALPARRGGLAVLALAAGLLAGCASPAVPRLPTAGLPAGWAHAPATPPGAAAPALQSWWKNLGDARLDALVDEALAQNLDVAVARSRLRQARRLAERSNAPYLPSVSGNVRTLQDVSATDSFLHASLDVSWELGLFGMRESAQRLARAELDSSEAALQAARVSVVSEVVHQYLTLRAAQRQAELLDHLLRLDGRAIDLSAARLRSRVAENGEDEEAAARRSRTAAMLPTARQAAVQASQALSVLLGRAAPDAAWSEAAALPTLGPVAIDQLPADLLRTRPDVRQAEAAVLQAAGEAGVAQAELYPRVSFGASFLYAFNITQNRRTSSNQVPAVGPFIDLPLFDWGQRRARADAKDEALQASLLSYRQTVLQGVSEAEVALSALEQQRERLARLTDASAAQKRRARSQRSLLASGLASEYEQLAFDRAALQAEAERSGAQAAQALAFVDLYKALGGAPLPAAEQVSQDGPR</sequence>
<name>A0A857J6X3_9BURK</name>
<dbReference type="SUPFAM" id="SSF56954">
    <property type="entry name" value="Outer membrane efflux proteins (OEP)"/>
    <property type="match status" value="1"/>
</dbReference>
<dbReference type="AlphaFoldDB" id="A0A857J6X3"/>
<keyword evidence="2" id="KW-0449">Lipoprotein</keyword>
<keyword evidence="2" id="KW-1134">Transmembrane beta strand</keyword>